<dbReference type="PANTHER" id="PTHR42988:SF2">
    <property type="entry name" value="CYCLIC NUCLEOTIDE PHOSPHODIESTERASE CBUA0032-RELATED"/>
    <property type="match status" value="1"/>
</dbReference>
<dbReference type="PANTHER" id="PTHR42988">
    <property type="entry name" value="PHOSPHOHYDROLASE"/>
    <property type="match status" value="1"/>
</dbReference>
<keyword evidence="1" id="KW-0479">Metal-binding</keyword>
<dbReference type="CDD" id="cd07402">
    <property type="entry name" value="MPP_GpdQ"/>
    <property type="match status" value="1"/>
</dbReference>
<dbReference type="AlphaFoldDB" id="A0A545T779"/>
<proteinExistence type="inferred from homology"/>
<keyword evidence="3" id="KW-0408">Iron</keyword>
<accession>A0A545T779</accession>
<keyword evidence="2 6" id="KW-0378">Hydrolase</keyword>
<name>A0A545T779_9GAMM</name>
<evidence type="ECO:0000256" key="4">
    <source>
        <dbReference type="ARBA" id="ARBA00025742"/>
    </source>
</evidence>
<sequence>MVDKVEKIPHEIQPSRLDVVRFAQITDCHIFEDPQGCLLGLNTRDSFEAVRDRVLREEWRPDGILATGDLSQDASPESYQYLADEFKATNIPTFWCPGNHDNPETMELYLSNSRVFAANQILIGHWQVILLDSSVKGKVHGELADEQLEFLEKALKRYPDRHALVSLHHQPVDIGSHWLDQIGLKNAKTFNRIIEKYKQVKGVLWGHIHQEYQKSVNGIRYIATPSSCVQFKPGSEDFSAGVEAPGYRYLNLYSDGRIESIVHRIDNIEFTVDYSIKGY</sequence>
<protein>
    <submittedName>
        <fullName evidence="6">3',5'-cyclic-AMP phosphodiesterase</fullName>
        <ecNumber evidence="6">3.1.4.53</ecNumber>
    </submittedName>
</protein>
<dbReference type="Gene3D" id="3.60.21.10">
    <property type="match status" value="1"/>
</dbReference>
<evidence type="ECO:0000256" key="3">
    <source>
        <dbReference type="ARBA" id="ARBA00023004"/>
    </source>
</evidence>
<dbReference type="InterPro" id="IPR050884">
    <property type="entry name" value="CNP_phosphodiesterase-III"/>
</dbReference>
<dbReference type="OrthoDB" id="9784378at2"/>
<dbReference type="NCBIfam" id="NF008359">
    <property type="entry name" value="PRK11148.1"/>
    <property type="match status" value="1"/>
</dbReference>
<evidence type="ECO:0000256" key="1">
    <source>
        <dbReference type="ARBA" id="ARBA00022723"/>
    </source>
</evidence>
<dbReference type="Proteomes" id="UP000317839">
    <property type="component" value="Unassembled WGS sequence"/>
</dbReference>
<evidence type="ECO:0000259" key="5">
    <source>
        <dbReference type="Pfam" id="PF00149"/>
    </source>
</evidence>
<dbReference type="RefSeq" id="WP_142943186.1">
    <property type="nucleotide sequence ID" value="NZ_VIKR01000004.1"/>
</dbReference>
<evidence type="ECO:0000256" key="2">
    <source>
        <dbReference type="ARBA" id="ARBA00022801"/>
    </source>
</evidence>
<evidence type="ECO:0000313" key="6">
    <source>
        <dbReference type="EMBL" id="TQV73048.1"/>
    </source>
</evidence>
<dbReference type="GO" id="GO:0004115">
    <property type="term" value="F:3',5'-cyclic-AMP phosphodiesterase activity"/>
    <property type="evidence" value="ECO:0007669"/>
    <property type="project" value="UniProtKB-EC"/>
</dbReference>
<gene>
    <name evidence="6" type="primary">cpdA</name>
    <name evidence="6" type="ORF">FLL45_16440</name>
</gene>
<comment type="similarity">
    <text evidence="4">Belongs to the cyclic nucleotide phosphodiesterase class-III family.</text>
</comment>
<comment type="caution">
    <text evidence="6">The sequence shown here is derived from an EMBL/GenBank/DDBJ whole genome shotgun (WGS) entry which is preliminary data.</text>
</comment>
<dbReference type="Pfam" id="PF00149">
    <property type="entry name" value="Metallophos"/>
    <property type="match status" value="1"/>
</dbReference>
<dbReference type="EMBL" id="VIKR01000004">
    <property type="protein sequence ID" value="TQV73048.1"/>
    <property type="molecule type" value="Genomic_DNA"/>
</dbReference>
<reference evidence="6 7" key="1">
    <citation type="submission" date="2019-06" db="EMBL/GenBank/DDBJ databases">
        <title>Draft genome of Aliikangiella marina GYP-15.</title>
        <authorList>
            <person name="Wang G."/>
        </authorList>
    </citation>
    <scope>NUCLEOTIDE SEQUENCE [LARGE SCALE GENOMIC DNA]</scope>
    <source>
        <strain evidence="6 7">GYP-15</strain>
    </source>
</reference>
<feature type="domain" description="Calcineurin-like phosphoesterase" evidence="5">
    <location>
        <begin position="21"/>
        <end position="210"/>
    </location>
</feature>
<dbReference type="InterPro" id="IPR004843">
    <property type="entry name" value="Calcineurin-like_PHP"/>
</dbReference>
<dbReference type="EC" id="3.1.4.53" evidence="6"/>
<keyword evidence="7" id="KW-1185">Reference proteome</keyword>
<dbReference type="InterPro" id="IPR026575">
    <property type="entry name" value="GpdQ/CpdA-like"/>
</dbReference>
<dbReference type="InterPro" id="IPR029052">
    <property type="entry name" value="Metallo-depent_PP-like"/>
</dbReference>
<organism evidence="6 7">
    <name type="scientific">Aliikangiella marina</name>
    <dbReference type="NCBI Taxonomy" id="1712262"/>
    <lineage>
        <taxon>Bacteria</taxon>
        <taxon>Pseudomonadati</taxon>
        <taxon>Pseudomonadota</taxon>
        <taxon>Gammaproteobacteria</taxon>
        <taxon>Oceanospirillales</taxon>
        <taxon>Pleioneaceae</taxon>
        <taxon>Aliikangiella</taxon>
    </lineage>
</organism>
<evidence type="ECO:0000313" key="7">
    <source>
        <dbReference type="Proteomes" id="UP000317839"/>
    </source>
</evidence>
<dbReference type="SUPFAM" id="SSF56300">
    <property type="entry name" value="Metallo-dependent phosphatases"/>
    <property type="match status" value="1"/>
</dbReference>
<dbReference type="GO" id="GO:0046872">
    <property type="term" value="F:metal ion binding"/>
    <property type="evidence" value="ECO:0007669"/>
    <property type="project" value="UniProtKB-KW"/>
</dbReference>